<dbReference type="InterPro" id="IPR011701">
    <property type="entry name" value="MFS"/>
</dbReference>
<feature type="transmembrane region" description="Helical" evidence="7">
    <location>
        <begin position="88"/>
        <end position="105"/>
    </location>
</feature>
<evidence type="ECO:0000256" key="1">
    <source>
        <dbReference type="ARBA" id="ARBA00004651"/>
    </source>
</evidence>
<dbReference type="RefSeq" id="WP_310100227.1">
    <property type="nucleotide sequence ID" value="NZ_JAVDUU010000004.1"/>
</dbReference>
<dbReference type="InterPro" id="IPR036259">
    <property type="entry name" value="MFS_trans_sf"/>
</dbReference>
<feature type="transmembrane region" description="Helical" evidence="7">
    <location>
        <begin position="481"/>
        <end position="503"/>
    </location>
</feature>
<keyword evidence="3" id="KW-1003">Cell membrane</keyword>
<dbReference type="CDD" id="cd17321">
    <property type="entry name" value="MFS_MMR_MDR_like"/>
    <property type="match status" value="1"/>
</dbReference>
<feature type="domain" description="Major facilitator superfamily (MFS) profile" evidence="8">
    <location>
        <begin position="22"/>
        <end position="507"/>
    </location>
</feature>
<evidence type="ECO:0000313" key="9">
    <source>
        <dbReference type="EMBL" id="MDR6944347.1"/>
    </source>
</evidence>
<evidence type="ECO:0000256" key="4">
    <source>
        <dbReference type="ARBA" id="ARBA00022692"/>
    </source>
</evidence>
<dbReference type="Gene3D" id="1.20.1250.20">
    <property type="entry name" value="MFS general substrate transporter like domains"/>
    <property type="match status" value="1"/>
</dbReference>
<feature type="transmembrane region" description="Helical" evidence="7">
    <location>
        <begin position="111"/>
        <end position="134"/>
    </location>
</feature>
<name>A0ABU1TG14_9SPHI</name>
<feature type="transmembrane region" description="Helical" evidence="7">
    <location>
        <begin position="172"/>
        <end position="196"/>
    </location>
</feature>
<keyword evidence="4 7" id="KW-0812">Transmembrane</keyword>
<feature type="transmembrane region" description="Helical" evidence="7">
    <location>
        <begin position="146"/>
        <end position="166"/>
    </location>
</feature>
<keyword evidence="6 7" id="KW-0472">Membrane</keyword>
<feature type="transmembrane region" description="Helical" evidence="7">
    <location>
        <begin position="365"/>
        <end position="388"/>
    </location>
</feature>
<dbReference type="Proteomes" id="UP001247620">
    <property type="component" value="Unassembled WGS sequence"/>
</dbReference>
<evidence type="ECO:0000256" key="6">
    <source>
        <dbReference type="ARBA" id="ARBA00023136"/>
    </source>
</evidence>
<dbReference type="Pfam" id="PF07690">
    <property type="entry name" value="MFS_1"/>
    <property type="match status" value="1"/>
</dbReference>
<proteinExistence type="predicted"/>
<dbReference type="Gene3D" id="1.20.1720.10">
    <property type="entry name" value="Multidrug resistance protein D"/>
    <property type="match status" value="1"/>
</dbReference>
<comment type="subcellular location">
    <subcellularLocation>
        <location evidence="1">Cell membrane</location>
        <topology evidence="1">Multi-pass membrane protein</topology>
    </subcellularLocation>
</comment>
<comment type="caution">
    <text evidence="9">The sequence shown here is derived from an EMBL/GenBank/DDBJ whole genome shotgun (WGS) entry which is preliminary data.</text>
</comment>
<evidence type="ECO:0000256" key="7">
    <source>
        <dbReference type="SAM" id="Phobius"/>
    </source>
</evidence>
<dbReference type="PANTHER" id="PTHR42718:SF47">
    <property type="entry name" value="METHYL VIOLOGEN RESISTANCE PROTEIN SMVA"/>
    <property type="match status" value="1"/>
</dbReference>
<feature type="transmembrane region" description="Helical" evidence="7">
    <location>
        <begin position="409"/>
        <end position="427"/>
    </location>
</feature>
<protein>
    <submittedName>
        <fullName evidence="9">DHA2 family multidrug resistance protein-like MFS transporter</fullName>
    </submittedName>
</protein>
<feature type="transmembrane region" description="Helical" evidence="7">
    <location>
        <begin position="312"/>
        <end position="333"/>
    </location>
</feature>
<dbReference type="InterPro" id="IPR020846">
    <property type="entry name" value="MFS_dom"/>
</dbReference>
<dbReference type="PROSITE" id="PS50850">
    <property type="entry name" value="MFS"/>
    <property type="match status" value="1"/>
</dbReference>
<keyword evidence="2" id="KW-0813">Transport</keyword>
<evidence type="ECO:0000313" key="10">
    <source>
        <dbReference type="Proteomes" id="UP001247620"/>
    </source>
</evidence>
<accession>A0ABU1TG14</accession>
<evidence type="ECO:0000259" key="8">
    <source>
        <dbReference type="PROSITE" id="PS50850"/>
    </source>
</evidence>
<gene>
    <name evidence="9" type="ORF">J2W55_004207</name>
</gene>
<evidence type="ECO:0000256" key="5">
    <source>
        <dbReference type="ARBA" id="ARBA00022989"/>
    </source>
</evidence>
<organism evidence="9 10">
    <name type="scientific">Mucilaginibacter pocheonensis</name>
    <dbReference type="NCBI Taxonomy" id="398050"/>
    <lineage>
        <taxon>Bacteria</taxon>
        <taxon>Pseudomonadati</taxon>
        <taxon>Bacteroidota</taxon>
        <taxon>Sphingobacteriia</taxon>
        <taxon>Sphingobacteriales</taxon>
        <taxon>Sphingobacteriaceae</taxon>
        <taxon>Mucilaginibacter</taxon>
    </lineage>
</organism>
<feature type="transmembrane region" description="Helical" evidence="7">
    <location>
        <begin position="64"/>
        <end position="81"/>
    </location>
</feature>
<sequence>MDVEETLQTGASTMAGSKKWIALAVLALPTLLVSMDTTVVYLALPLISAALKPGSSQQLWITDIYGFMEAGLLITMGTLGDRIGRRKLLLIGAVAFAIASAISAFSKDAGLLIAARGLLGVAGSTLLPSTLSMVRNMFHNEAQRTFAIGLWTTCFSTGTMLGPLVGGFLLSHFWWGSVFLMGVPVMVLFLILGPLLLPEFKDPGKSSLDLRSVLLLIISILPVVFGIKQIAEYGMAFIFVLPVIIGLALGVVFFRRQMKLAEPLIDLNLFRIPRFGIAMTTLPVCLFMWAGIFVFVGQYLQLVIGLSPFKAGLWTLPAAVFSTVMCMCAALLAKAIRKNVLIVGGLVTMAIGLALLTRINNNLPVFLIATVLLSAGCGLVVTLSTDMVMTSAPPDKAGTAAGVSETNTTLGASFGIALLGSIGMAVYRNSMAGITVNGIGQKTLSIAQTTLGAAVKVSDQLHNQAGRRLADLAQAAFIQSFRVTAGIAAIFILIIAVVVAILFSRLKRRGLNHQLANAQAPSKL</sequence>
<dbReference type="EMBL" id="JAVDUU010000004">
    <property type="protein sequence ID" value="MDR6944347.1"/>
    <property type="molecule type" value="Genomic_DNA"/>
</dbReference>
<keyword evidence="5 7" id="KW-1133">Transmembrane helix</keyword>
<feature type="transmembrane region" description="Helical" evidence="7">
    <location>
        <begin position="20"/>
        <end position="44"/>
    </location>
</feature>
<evidence type="ECO:0000256" key="2">
    <source>
        <dbReference type="ARBA" id="ARBA00022448"/>
    </source>
</evidence>
<evidence type="ECO:0000256" key="3">
    <source>
        <dbReference type="ARBA" id="ARBA00022475"/>
    </source>
</evidence>
<feature type="transmembrane region" description="Helical" evidence="7">
    <location>
        <begin position="340"/>
        <end position="359"/>
    </location>
</feature>
<dbReference type="SUPFAM" id="SSF103473">
    <property type="entry name" value="MFS general substrate transporter"/>
    <property type="match status" value="1"/>
</dbReference>
<feature type="transmembrane region" description="Helical" evidence="7">
    <location>
        <begin position="208"/>
        <end position="227"/>
    </location>
</feature>
<keyword evidence="10" id="KW-1185">Reference proteome</keyword>
<feature type="transmembrane region" description="Helical" evidence="7">
    <location>
        <begin position="233"/>
        <end position="254"/>
    </location>
</feature>
<reference evidence="9 10" key="1">
    <citation type="submission" date="2023-07" db="EMBL/GenBank/DDBJ databases">
        <title>Sorghum-associated microbial communities from plants grown in Nebraska, USA.</title>
        <authorList>
            <person name="Schachtman D."/>
        </authorList>
    </citation>
    <scope>NUCLEOTIDE SEQUENCE [LARGE SCALE GENOMIC DNA]</scope>
    <source>
        <strain evidence="9 10">3262</strain>
    </source>
</reference>
<dbReference type="PANTHER" id="PTHR42718">
    <property type="entry name" value="MAJOR FACILITATOR SUPERFAMILY MULTIDRUG TRANSPORTER MFSC"/>
    <property type="match status" value="1"/>
</dbReference>
<feature type="transmembrane region" description="Helical" evidence="7">
    <location>
        <begin position="275"/>
        <end position="300"/>
    </location>
</feature>